<dbReference type="AlphaFoldDB" id="A0AAN7WEA6"/>
<feature type="compositionally biased region" description="Low complexity" evidence="1">
    <location>
        <begin position="470"/>
        <end position="486"/>
    </location>
</feature>
<evidence type="ECO:0000256" key="1">
    <source>
        <dbReference type="SAM" id="MobiDB-lite"/>
    </source>
</evidence>
<evidence type="ECO:0000313" key="2">
    <source>
        <dbReference type="EMBL" id="KAK5707802.1"/>
    </source>
</evidence>
<proteinExistence type="predicted"/>
<feature type="region of interest" description="Disordered" evidence="1">
    <location>
        <begin position="370"/>
        <end position="550"/>
    </location>
</feature>
<feature type="compositionally biased region" description="Low complexity" evidence="1">
    <location>
        <begin position="1047"/>
        <end position="1063"/>
    </location>
</feature>
<protein>
    <submittedName>
        <fullName evidence="2">Uncharacterized protein</fullName>
    </submittedName>
</protein>
<dbReference type="Proteomes" id="UP001310594">
    <property type="component" value="Unassembled WGS sequence"/>
</dbReference>
<gene>
    <name evidence="2" type="ORF">LTR97_000340</name>
</gene>
<name>A0AAN7WEA6_9PEZI</name>
<feature type="region of interest" description="Disordered" evidence="1">
    <location>
        <begin position="585"/>
        <end position="619"/>
    </location>
</feature>
<accession>A0AAN7WEA6</accession>
<dbReference type="EMBL" id="JAVRQU010000001">
    <property type="protein sequence ID" value="KAK5707802.1"/>
    <property type="molecule type" value="Genomic_DNA"/>
</dbReference>
<feature type="compositionally biased region" description="Polar residues" evidence="1">
    <location>
        <begin position="500"/>
        <end position="550"/>
    </location>
</feature>
<feature type="region of interest" description="Disordered" evidence="1">
    <location>
        <begin position="1038"/>
        <end position="1069"/>
    </location>
</feature>
<comment type="caution">
    <text evidence="2">The sequence shown here is derived from an EMBL/GenBank/DDBJ whole genome shotgun (WGS) entry which is preliminary data.</text>
</comment>
<organism evidence="2 3">
    <name type="scientific">Elasticomyces elasticus</name>
    <dbReference type="NCBI Taxonomy" id="574655"/>
    <lineage>
        <taxon>Eukaryota</taxon>
        <taxon>Fungi</taxon>
        <taxon>Dikarya</taxon>
        <taxon>Ascomycota</taxon>
        <taxon>Pezizomycotina</taxon>
        <taxon>Dothideomycetes</taxon>
        <taxon>Dothideomycetidae</taxon>
        <taxon>Mycosphaerellales</taxon>
        <taxon>Teratosphaeriaceae</taxon>
        <taxon>Elasticomyces</taxon>
    </lineage>
</organism>
<evidence type="ECO:0000313" key="3">
    <source>
        <dbReference type="Proteomes" id="UP001310594"/>
    </source>
</evidence>
<reference evidence="2" key="1">
    <citation type="submission" date="2023-08" db="EMBL/GenBank/DDBJ databases">
        <title>Black Yeasts Isolated from many extreme environments.</title>
        <authorList>
            <person name="Coleine C."/>
            <person name="Stajich J.E."/>
            <person name="Selbmann L."/>
        </authorList>
    </citation>
    <scope>NUCLEOTIDE SEQUENCE</scope>
    <source>
        <strain evidence="2">CCFEE 5810</strain>
    </source>
</reference>
<sequence>MALAAPYGNGSTSAVITQLGSITPTGQQTIDGPQASCLSAQSVWAAANVSWFDVPGHARSYNKSTSIVTMASRGKSDASYPDALATCNGVPYASGWVTTSTITVVETVSTMPFPTPAPDCTLDNSQCLAWWTTSFKCAALEGGVTEPPQYCSTYANYTPCASPTALSIPFTPVPDLPFCYLMAATAQLFYWPSTVVGGSFCNQTMTSGPANTTRTAVVGSVTVTSPSVALSVPWMYAANMNYDRFGRYLEDIVVPLAPHEVTSLQAGPGPPIYDDKSPRERLDFGVLSPGLPSWDAWIGCRACAQTYGAVTTGAYASLLKEDKFCGTVWVDVYEPELYIPPQFTSLQPEWVSRSCAGLFAFLDPPKTLSEQTAAAGPTAPVNSITTTSAQPASTSQTAPRTSSAPSTPTSAVATSLSQVSETSAAESSTNEAVSSASAQTSSQASDGPPASISDPVADTTSESLDPGETSASSQVVGQSSAGVPSSYAETSTLDPPVTSQPPSATTNEGPSSLPGTNESSDPTSEASTAEVSNSADSSDDPTSVKSTTASPTDALGVLTQAVSTAQSTTNIGGYIASILGISSSTDGSLGSSADPSAFASSAADDPSLSNGPSASAAPPAIQAGSALETLASPGTIITQSVPSSGALPSSAINDAETFTTQDVSPSAISNDPTANVAYITQPDGQTLTVGAQGAATVVYAGSAAISLTEGAQYTVQGNTISLPSTADGILVNGGSVAFSNEPTASPVASTVNGAVITGTNGGILTVLQTGSFAVVAGGSTTLTLSPGAQSTLEGIMLSQAASSDEVLINGTPATLSELAADPTLASAILITAEEQTLTIARKTGSDYVVAAGSSLATLSPGVQTTFNGVTLSMATSGGDVLINGTPATIGGALTASSTDSGIVLTRNGQTLTAARQSDGNYLVADSSTTLTLGPGTDHSLNGVTLSQPSTGSGLIIDGTLATISRLSTTSAASGSDPTGVLTAGGETLTALRQSNNEYIIAADATTFTVSPGGSPIVVGSATLSEGTDGVLTTLGTEPIIPRTSERSSPGSATSGAASQPTATNSSAGINIVNNGRKWKRIIGAVGFLTILMITVL</sequence>
<feature type="compositionally biased region" description="Low complexity" evidence="1">
    <location>
        <begin position="385"/>
        <end position="445"/>
    </location>
</feature>